<feature type="transmembrane region" description="Helical" evidence="2">
    <location>
        <begin position="63"/>
        <end position="84"/>
    </location>
</feature>
<protein>
    <submittedName>
        <fullName evidence="3">Uncharacterized protein</fullName>
    </submittedName>
</protein>
<dbReference type="Proteomes" id="UP000600918">
    <property type="component" value="Unassembled WGS sequence"/>
</dbReference>
<evidence type="ECO:0000256" key="2">
    <source>
        <dbReference type="SAM" id="Phobius"/>
    </source>
</evidence>
<evidence type="ECO:0000313" key="3">
    <source>
        <dbReference type="EMBL" id="KAF7400108.1"/>
    </source>
</evidence>
<dbReference type="AlphaFoldDB" id="A0A834K4V2"/>
<feature type="region of interest" description="Disordered" evidence="1">
    <location>
        <begin position="135"/>
        <end position="156"/>
    </location>
</feature>
<dbReference type="EMBL" id="JACSDY010000018">
    <property type="protein sequence ID" value="KAF7400108.1"/>
    <property type="molecule type" value="Genomic_DNA"/>
</dbReference>
<proteinExistence type="predicted"/>
<evidence type="ECO:0000313" key="4">
    <source>
        <dbReference type="Proteomes" id="UP000600918"/>
    </source>
</evidence>
<gene>
    <name evidence="3" type="ORF">H0235_015845</name>
</gene>
<keyword evidence="4" id="KW-1185">Reference proteome</keyword>
<keyword evidence="2" id="KW-0472">Membrane</keyword>
<name>A0A834K4V2_VESPE</name>
<keyword evidence="2" id="KW-1133">Transmembrane helix</keyword>
<feature type="compositionally biased region" description="Acidic residues" evidence="1">
    <location>
        <begin position="139"/>
        <end position="156"/>
    </location>
</feature>
<organism evidence="3 4">
    <name type="scientific">Vespula pensylvanica</name>
    <name type="common">Western yellow jacket</name>
    <name type="synonym">Wasp</name>
    <dbReference type="NCBI Taxonomy" id="30213"/>
    <lineage>
        <taxon>Eukaryota</taxon>
        <taxon>Metazoa</taxon>
        <taxon>Ecdysozoa</taxon>
        <taxon>Arthropoda</taxon>
        <taxon>Hexapoda</taxon>
        <taxon>Insecta</taxon>
        <taxon>Pterygota</taxon>
        <taxon>Neoptera</taxon>
        <taxon>Endopterygota</taxon>
        <taxon>Hymenoptera</taxon>
        <taxon>Apocrita</taxon>
        <taxon>Aculeata</taxon>
        <taxon>Vespoidea</taxon>
        <taxon>Vespidae</taxon>
        <taxon>Vespinae</taxon>
        <taxon>Vespula</taxon>
    </lineage>
</organism>
<keyword evidence="2" id="KW-0812">Transmembrane</keyword>
<accession>A0A834K4V2</accession>
<reference evidence="3" key="1">
    <citation type="journal article" date="2020" name="G3 (Bethesda)">
        <title>High-Quality Assemblies for Three Invasive Social Wasps from the &lt;i&gt;Vespula&lt;/i&gt; Genus.</title>
        <authorList>
            <person name="Harrop T.W.R."/>
            <person name="Guhlin J."/>
            <person name="McLaughlin G.M."/>
            <person name="Permina E."/>
            <person name="Stockwell P."/>
            <person name="Gilligan J."/>
            <person name="Le Lec M.F."/>
            <person name="Gruber M.A.M."/>
            <person name="Quinn O."/>
            <person name="Lovegrove M."/>
            <person name="Duncan E.J."/>
            <person name="Remnant E.J."/>
            <person name="Van Eeckhoven J."/>
            <person name="Graham B."/>
            <person name="Knapp R.A."/>
            <person name="Langford K.W."/>
            <person name="Kronenberg Z."/>
            <person name="Press M.O."/>
            <person name="Eacker S.M."/>
            <person name="Wilson-Rankin E.E."/>
            <person name="Purcell J."/>
            <person name="Lester P.J."/>
            <person name="Dearden P.K."/>
        </authorList>
    </citation>
    <scope>NUCLEOTIDE SEQUENCE</scope>
    <source>
        <strain evidence="3">Volc-1</strain>
    </source>
</reference>
<sequence length="156" mass="18191">MVLQQTCDLAREAYDLVLDRSICSSNRPDFIDRLTFIVLLRKGLSRLEENEEYTSRSFFHLPVVLIIVVVFLLLSLFLLLLLYWCLLRGTPLCVPVSNGHVHTEHPLVFLEEPQPHLDHYYALRSIGEPCAWMMRPSDDNDDDNDDNDDDEDEKRD</sequence>
<comment type="caution">
    <text evidence="3">The sequence shown here is derived from an EMBL/GenBank/DDBJ whole genome shotgun (WGS) entry which is preliminary data.</text>
</comment>
<evidence type="ECO:0000256" key="1">
    <source>
        <dbReference type="SAM" id="MobiDB-lite"/>
    </source>
</evidence>